<feature type="domain" description="Glycoside hydrolase 123 catalytic" evidence="1">
    <location>
        <begin position="174"/>
        <end position="504"/>
    </location>
</feature>
<dbReference type="Proteomes" id="UP000616779">
    <property type="component" value="Unassembled WGS sequence"/>
</dbReference>
<evidence type="ECO:0000259" key="1">
    <source>
        <dbReference type="Pfam" id="PF13320"/>
    </source>
</evidence>
<evidence type="ECO:0000313" key="3">
    <source>
        <dbReference type="Proteomes" id="UP000616779"/>
    </source>
</evidence>
<dbReference type="Gene3D" id="3.20.20.80">
    <property type="entry name" value="Glycosidases"/>
    <property type="match status" value="1"/>
</dbReference>
<dbReference type="RefSeq" id="WP_171647125.1">
    <property type="nucleotide sequence ID" value="NZ_WHOA01000208.1"/>
</dbReference>
<protein>
    <submittedName>
        <fullName evidence="2">DUF4091 domain-containing protein</fullName>
    </submittedName>
</protein>
<organism evidence="2 3">
    <name type="scientific">Paenibacillus phytorum</name>
    <dbReference type="NCBI Taxonomy" id="2654977"/>
    <lineage>
        <taxon>Bacteria</taxon>
        <taxon>Bacillati</taxon>
        <taxon>Bacillota</taxon>
        <taxon>Bacilli</taxon>
        <taxon>Bacillales</taxon>
        <taxon>Paenibacillaceae</taxon>
        <taxon>Paenibacillus</taxon>
    </lineage>
</organism>
<dbReference type="InterPro" id="IPR025150">
    <property type="entry name" value="GH123_cat"/>
</dbReference>
<reference evidence="2 3" key="1">
    <citation type="submission" date="2019-10" db="EMBL/GenBank/DDBJ databases">
        <title>Description of Paenibacillus terrestris sp. nov.</title>
        <authorList>
            <person name="Carlier A."/>
            <person name="Qi S."/>
        </authorList>
    </citation>
    <scope>NUCLEOTIDE SEQUENCE [LARGE SCALE GENOMIC DNA]</scope>
    <source>
        <strain evidence="2 3">LMG 31458</strain>
    </source>
</reference>
<gene>
    <name evidence="2" type="ORF">GC098_29490</name>
</gene>
<proteinExistence type="predicted"/>
<accession>A0ABX1Y6J3</accession>
<keyword evidence="3" id="KW-1185">Reference proteome</keyword>
<name>A0ABX1Y6J3_9BACL</name>
<comment type="caution">
    <text evidence="2">The sequence shown here is derived from an EMBL/GenBank/DDBJ whole genome shotgun (WGS) entry which is preliminary data.</text>
</comment>
<dbReference type="Pfam" id="PF13320">
    <property type="entry name" value="GH123_cat"/>
    <property type="match status" value="1"/>
</dbReference>
<dbReference type="EMBL" id="WHOA01000208">
    <property type="protein sequence ID" value="NOU75469.1"/>
    <property type="molecule type" value="Genomic_DNA"/>
</dbReference>
<evidence type="ECO:0000313" key="2">
    <source>
        <dbReference type="EMBL" id="NOU75469.1"/>
    </source>
</evidence>
<sequence>MTHSLNRFETRVLSSLAKVFSDEELVEAVYGKGSMLLNETYSFQVAFRSERLLKGINVKIESAIEKYIAVRSVGVVPSELPAYHDHDDNVLRVLPGLYPDPLFPLFETGGISAPPGQWRSIWITVELEGNVEPGLYSICICLESEEGMMLGQETFELEIINASLPKQRLIHTEWLHADCLATHYETEIFSEKHWALIDRYVQTAVKHGINMILTPLFTPPLDTDVGGERPTVQLLDIEVTAPHSYQFGFDRLKRWVEMCQSRGIEYFEFSHLFTQWGAKHAPKIMAMEQGEWKQIFGWETDASGEAYRLFLTQMLPSLTKWIHENGIAEKSFFHISDEPTIDHLESYGNASRMVREYLNDFPIIDALSDYDFYEKGLVKNPVPANDHMESFLENGVSPLWTYYCCVQYKAVSNRFFNMPSARNRILGIQLYKYNVSGFLHWGYNFWYSQFSRRAVDPYRVTDADHAFASGDAYLVYPGEQGPIESIRLEVLQEALQDLRALQLLEEIYGRKYVLDALEDGLDRPISFQCYPIEASWLLSKREWVNRKIKEHLQ</sequence>